<proteinExistence type="predicted"/>
<dbReference type="InterPro" id="IPR036396">
    <property type="entry name" value="Cyt_P450_sf"/>
</dbReference>
<dbReference type="Proteomes" id="UP000827721">
    <property type="component" value="Unassembled WGS sequence"/>
</dbReference>
<gene>
    <name evidence="1" type="ORF">JRO89_XS09G0019800</name>
</gene>
<evidence type="ECO:0000313" key="1">
    <source>
        <dbReference type="EMBL" id="KAH7564752.1"/>
    </source>
</evidence>
<keyword evidence="2" id="KW-1185">Reference proteome</keyword>
<dbReference type="Gene3D" id="1.10.630.10">
    <property type="entry name" value="Cytochrome P450"/>
    <property type="match status" value="1"/>
</dbReference>
<dbReference type="SUPFAM" id="SSF48264">
    <property type="entry name" value="Cytochrome P450"/>
    <property type="match status" value="1"/>
</dbReference>
<organism evidence="1 2">
    <name type="scientific">Xanthoceras sorbifolium</name>
    <dbReference type="NCBI Taxonomy" id="99658"/>
    <lineage>
        <taxon>Eukaryota</taxon>
        <taxon>Viridiplantae</taxon>
        <taxon>Streptophyta</taxon>
        <taxon>Embryophyta</taxon>
        <taxon>Tracheophyta</taxon>
        <taxon>Spermatophyta</taxon>
        <taxon>Magnoliopsida</taxon>
        <taxon>eudicotyledons</taxon>
        <taxon>Gunneridae</taxon>
        <taxon>Pentapetalae</taxon>
        <taxon>rosids</taxon>
        <taxon>malvids</taxon>
        <taxon>Sapindales</taxon>
        <taxon>Sapindaceae</taxon>
        <taxon>Xanthoceroideae</taxon>
        <taxon>Xanthoceras</taxon>
    </lineage>
</organism>
<comment type="caution">
    <text evidence="1">The sequence shown here is derived from an EMBL/GenBank/DDBJ whole genome shotgun (WGS) entry which is preliminary data.</text>
</comment>
<name>A0ABQ8HK69_9ROSI</name>
<evidence type="ECO:0000313" key="2">
    <source>
        <dbReference type="Proteomes" id="UP000827721"/>
    </source>
</evidence>
<protein>
    <submittedName>
        <fullName evidence="1">Uncharacterized protein</fullName>
    </submittedName>
</protein>
<sequence length="319" mass="35846">MEDGGPGLEEEEHINALFKVLTYIYSFCISDYVPFLRGVVDLDGHEKVMKENVGIIDKFHDPIIEERIQQWRGGLKSEVEDLLDVFVTLKDGDGSPLLSTDEIKAQLFLFLLMGARTIPVMNLMKSTLLELEANLIDNSKQKSIVLDADIGLDVHSTRTFLANMFDTNEKVYAVMMLILRRMVLILLGPDLQQEDDSMNGKVSSLYGNVLVAKDQVLSHTQSVLHGPEAVLPYAAIRVVEDAHGLSLTCTNIPKDPESMGVRKKKSIWKRLMREGMIIDPGPIVVFKIAWYKQQRGQHSKVDQLQRELNVLTLATIPSS</sequence>
<reference evidence="1 2" key="1">
    <citation type="submission" date="2021-02" db="EMBL/GenBank/DDBJ databases">
        <title>Plant Genome Project.</title>
        <authorList>
            <person name="Zhang R.-G."/>
        </authorList>
    </citation>
    <scope>NUCLEOTIDE SEQUENCE [LARGE SCALE GENOMIC DNA]</scope>
    <source>
        <tissue evidence="1">Leaves</tissue>
    </source>
</reference>
<accession>A0ABQ8HK69</accession>
<dbReference type="EMBL" id="JAFEMO010000009">
    <property type="protein sequence ID" value="KAH7564752.1"/>
    <property type="molecule type" value="Genomic_DNA"/>
</dbReference>